<sequence>MASAALVDPAQKWATLRKIDPECWEQVGAGGQGFPIWQLKEDWLRVMFKGAFVAVRAVAGPNMQPIQAVSFAGPDGSYDLRLYSRLRPGEYCDSTWSFMASPGAEMPEQVGHPGRRRLEAPLTDGDAFTAPVNMIWMIDPARIGGQLGPQDFHIRYFCPAIDETIDINAATLEIGYQENQLEKQMKVLPWQRYLFWLGQLRQIDKAAYGRIPKDIRHWIESREGQARIAQLTEQDVGALIQQGMLPPWLAWLSPQEAPQLLESIRLQQGIGRRQDVVQQYAMTLQIPNFSPIPRLLMAIDPARLDPLDLQAFMTIGALRELHGFAEVAQAELIKRRPDLQAAMQSPQGMRQLQGDPEVAALAADPRAQAEQQDQQELLVRRAGNYGPTQREIMIAMQVTSNIQQQQIGMMMMGSNMGMFMGLDSAERYLKIALAEGPPWKLYKPYVC</sequence>
<proteinExistence type="predicted"/>
<name>A0A4S1XC78_9SPHN</name>
<gene>
    <name evidence="1" type="ORF">E5A73_11880</name>
</gene>
<dbReference type="AlphaFoldDB" id="A0A4S1XC78"/>
<reference evidence="1 2" key="1">
    <citation type="submission" date="2019-04" db="EMBL/GenBank/DDBJ databases">
        <title>Sphingomonas psychrotolerans sp. nov., isolated from soil in the Tianshan Mountains, Xinjiang, China.</title>
        <authorList>
            <person name="Luo Y."/>
            <person name="Sheng H."/>
        </authorList>
    </citation>
    <scope>NUCLEOTIDE SEQUENCE [LARGE SCALE GENOMIC DNA]</scope>
    <source>
        <strain evidence="1 2">ZFGT-11</strain>
    </source>
</reference>
<keyword evidence="2" id="KW-1185">Reference proteome</keyword>
<evidence type="ECO:0000313" key="2">
    <source>
        <dbReference type="Proteomes" id="UP000306147"/>
    </source>
</evidence>
<accession>A0A4S1XC78</accession>
<dbReference type="EMBL" id="SRXT01000004">
    <property type="protein sequence ID" value="TGX53528.1"/>
    <property type="molecule type" value="Genomic_DNA"/>
</dbReference>
<evidence type="ECO:0000313" key="1">
    <source>
        <dbReference type="EMBL" id="TGX53528.1"/>
    </source>
</evidence>
<protein>
    <submittedName>
        <fullName evidence="1">Uncharacterized protein</fullName>
    </submittedName>
</protein>
<comment type="caution">
    <text evidence="1">The sequence shown here is derived from an EMBL/GenBank/DDBJ whole genome shotgun (WGS) entry which is preliminary data.</text>
</comment>
<organism evidence="1 2">
    <name type="scientific">Sphingomonas gei</name>
    <dbReference type="NCBI Taxonomy" id="1395960"/>
    <lineage>
        <taxon>Bacteria</taxon>
        <taxon>Pseudomonadati</taxon>
        <taxon>Pseudomonadota</taxon>
        <taxon>Alphaproteobacteria</taxon>
        <taxon>Sphingomonadales</taxon>
        <taxon>Sphingomonadaceae</taxon>
        <taxon>Sphingomonas</taxon>
    </lineage>
</organism>
<dbReference type="Proteomes" id="UP000306147">
    <property type="component" value="Unassembled WGS sequence"/>
</dbReference>
<dbReference type="RefSeq" id="WP_135964034.1">
    <property type="nucleotide sequence ID" value="NZ_SRXT01000004.1"/>
</dbReference>